<keyword evidence="2" id="KW-0813">Transport</keyword>
<dbReference type="Pfam" id="PF00034">
    <property type="entry name" value="Cytochrom_C"/>
    <property type="match status" value="1"/>
</dbReference>
<keyword evidence="5 8" id="KW-0479">Metal-binding</keyword>
<dbReference type="RefSeq" id="WP_142852125.1">
    <property type="nucleotide sequence ID" value="NZ_FXWW01000001.1"/>
</dbReference>
<evidence type="ECO:0000256" key="8">
    <source>
        <dbReference type="PROSITE-ProRule" id="PRU00433"/>
    </source>
</evidence>
<dbReference type="InterPro" id="IPR036909">
    <property type="entry name" value="Cyt_c-like_dom_sf"/>
</dbReference>
<dbReference type="GO" id="GO:0005506">
    <property type="term" value="F:iron ion binding"/>
    <property type="evidence" value="ECO:0007669"/>
    <property type="project" value="InterPro"/>
</dbReference>
<comment type="cofactor">
    <cofactor evidence="1">
        <name>heme c</name>
        <dbReference type="ChEBI" id="CHEBI:61717"/>
    </cofactor>
</comment>
<evidence type="ECO:0000256" key="6">
    <source>
        <dbReference type="ARBA" id="ARBA00022982"/>
    </source>
</evidence>
<evidence type="ECO:0000256" key="3">
    <source>
        <dbReference type="ARBA" id="ARBA00022617"/>
    </source>
</evidence>
<keyword evidence="4" id="KW-0679">Respiratory chain</keyword>
<reference evidence="11 12" key="1">
    <citation type="submission" date="2019-06" db="EMBL/GenBank/DDBJ databases">
        <title>A novel species of marine bacteria.</title>
        <authorList>
            <person name="Wang Y."/>
        </authorList>
    </citation>
    <scope>NUCLEOTIDE SEQUENCE [LARGE SCALE GENOMIC DNA]</scope>
    <source>
        <strain evidence="11 12">MA1-10</strain>
    </source>
</reference>
<dbReference type="Proteomes" id="UP000315816">
    <property type="component" value="Unassembled WGS sequence"/>
</dbReference>
<dbReference type="EMBL" id="VICH01000004">
    <property type="protein sequence ID" value="TQV68371.1"/>
    <property type="molecule type" value="Genomic_DNA"/>
</dbReference>
<evidence type="ECO:0000256" key="9">
    <source>
        <dbReference type="SAM" id="SignalP"/>
    </source>
</evidence>
<evidence type="ECO:0000256" key="5">
    <source>
        <dbReference type="ARBA" id="ARBA00022723"/>
    </source>
</evidence>
<dbReference type="GO" id="GO:0009055">
    <property type="term" value="F:electron transfer activity"/>
    <property type="evidence" value="ECO:0007669"/>
    <property type="project" value="InterPro"/>
</dbReference>
<name>A0A545STT2_9RHOB</name>
<evidence type="ECO:0000313" key="12">
    <source>
        <dbReference type="Proteomes" id="UP000315816"/>
    </source>
</evidence>
<gene>
    <name evidence="11" type="ORF">FIL88_01905</name>
</gene>
<keyword evidence="3 8" id="KW-0349">Heme</keyword>
<dbReference type="Gene3D" id="1.10.760.10">
    <property type="entry name" value="Cytochrome c-like domain"/>
    <property type="match status" value="1"/>
</dbReference>
<comment type="caution">
    <text evidence="11">The sequence shown here is derived from an EMBL/GenBank/DDBJ whole genome shotgun (WGS) entry which is preliminary data.</text>
</comment>
<dbReference type="InterPro" id="IPR008168">
    <property type="entry name" value="Cyt_C_IC"/>
</dbReference>
<organism evidence="11 12">
    <name type="scientific">Aliiroseovarius halocynthiae</name>
    <dbReference type="NCBI Taxonomy" id="985055"/>
    <lineage>
        <taxon>Bacteria</taxon>
        <taxon>Pseudomonadati</taxon>
        <taxon>Pseudomonadota</taxon>
        <taxon>Alphaproteobacteria</taxon>
        <taxon>Rhodobacterales</taxon>
        <taxon>Paracoccaceae</taxon>
        <taxon>Aliiroseovarius</taxon>
    </lineage>
</organism>
<evidence type="ECO:0000313" key="11">
    <source>
        <dbReference type="EMBL" id="TQV68371.1"/>
    </source>
</evidence>
<keyword evidence="9" id="KW-0732">Signal</keyword>
<keyword evidence="7 8" id="KW-0408">Iron</keyword>
<proteinExistence type="predicted"/>
<dbReference type="PANTHER" id="PTHR33751:SF9">
    <property type="entry name" value="CYTOCHROME C4"/>
    <property type="match status" value="1"/>
</dbReference>
<evidence type="ECO:0000259" key="10">
    <source>
        <dbReference type="PROSITE" id="PS51007"/>
    </source>
</evidence>
<feature type="chain" id="PRO_5022203262" evidence="9">
    <location>
        <begin position="20"/>
        <end position="99"/>
    </location>
</feature>
<evidence type="ECO:0000256" key="1">
    <source>
        <dbReference type="ARBA" id="ARBA00001926"/>
    </source>
</evidence>
<dbReference type="OrthoDB" id="9773456at2"/>
<evidence type="ECO:0000256" key="2">
    <source>
        <dbReference type="ARBA" id="ARBA00022448"/>
    </source>
</evidence>
<feature type="signal peptide" evidence="9">
    <location>
        <begin position="1"/>
        <end position="19"/>
    </location>
</feature>
<dbReference type="AlphaFoldDB" id="A0A545STT2"/>
<feature type="domain" description="Cytochrome c" evidence="10">
    <location>
        <begin position="16"/>
        <end position="99"/>
    </location>
</feature>
<dbReference type="InterPro" id="IPR009056">
    <property type="entry name" value="Cyt_c-like_dom"/>
</dbReference>
<keyword evidence="6" id="KW-0249">Electron transport</keyword>
<dbReference type="PROSITE" id="PS51007">
    <property type="entry name" value="CYTC"/>
    <property type="match status" value="1"/>
</dbReference>
<protein>
    <submittedName>
        <fullName evidence="11">C-type cytochrome</fullName>
    </submittedName>
</protein>
<evidence type="ECO:0000256" key="4">
    <source>
        <dbReference type="ARBA" id="ARBA00022660"/>
    </source>
</evidence>
<dbReference type="InterPro" id="IPR050597">
    <property type="entry name" value="Cytochrome_c_Oxidase_Subunit"/>
</dbReference>
<keyword evidence="12" id="KW-1185">Reference proteome</keyword>
<dbReference type="SUPFAM" id="SSF46626">
    <property type="entry name" value="Cytochrome c"/>
    <property type="match status" value="1"/>
</dbReference>
<accession>A0A545STT2</accession>
<sequence>MSILKLSAALLVLPIAAQAQDSSIPTVATNCVSCHSADGNPLVAGVPILSGQRATYLEAALRSYRDGRRTGGPADVMSTYAKELTDEDIKEIAEWFAAN</sequence>
<evidence type="ECO:0000256" key="7">
    <source>
        <dbReference type="ARBA" id="ARBA00023004"/>
    </source>
</evidence>
<dbReference type="PANTHER" id="PTHR33751">
    <property type="entry name" value="CBB3-TYPE CYTOCHROME C OXIDASE SUBUNIT FIXP"/>
    <property type="match status" value="1"/>
</dbReference>
<dbReference type="PRINTS" id="PR00605">
    <property type="entry name" value="CYTCHROMECIC"/>
</dbReference>
<dbReference type="GO" id="GO:0020037">
    <property type="term" value="F:heme binding"/>
    <property type="evidence" value="ECO:0007669"/>
    <property type="project" value="InterPro"/>
</dbReference>